<dbReference type="FunFam" id="1.20.1080.10:FF:000014">
    <property type="entry name" value="Aquaporin 1"/>
    <property type="match status" value="1"/>
</dbReference>
<evidence type="ECO:0000256" key="2">
    <source>
        <dbReference type="ARBA" id="ARBA00006175"/>
    </source>
</evidence>
<keyword evidence="5" id="KW-0677">Repeat</keyword>
<keyword evidence="6 11" id="KW-1133">Transmembrane helix</keyword>
<dbReference type="GO" id="GO:0005886">
    <property type="term" value="C:plasma membrane"/>
    <property type="evidence" value="ECO:0007669"/>
    <property type="project" value="TreeGrafter"/>
</dbReference>
<dbReference type="PANTHER" id="PTHR19139:SF283">
    <property type="entry name" value="AQUAPORIN"/>
    <property type="match status" value="1"/>
</dbReference>
<dbReference type="AlphaFoldDB" id="A0A9P4P091"/>
<feature type="transmembrane region" description="Helical" evidence="11">
    <location>
        <begin position="224"/>
        <end position="244"/>
    </location>
</feature>
<comment type="similarity">
    <text evidence="2 9">Belongs to the MIP/aquaporin (TC 1.A.8) family.</text>
</comment>
<evidence type="ECO:0000256" key="7">
    <source>
        <dbReference type="ARBA" id="ARBA00023136"/>
    </source>
</evidence>
<evidence type="ECO:0000256" key="9">
    <source>
        <dbReference type="RuleBase" id="RU000477"/>
    </source>
</evidence>
<dbReference type="EMBL" id="MU007014">
    <property type="protein sequence ID" value="KAF2435001.1"/>
    <property type="molecule type" value="Genomic_DNA"/>
</dbReference>
<dbReference type="InterPro" id="IPR023271">
    <property type="entry name" value="Aquaporin-like"/>
</dbReference>
<dbReference type="InterPro" id="IPR034294">
    <property type="entry name" value="Aquaporin_transptr"/>
</dbReference>
<comment type="catalytic activity">
    <reaction evidence="8">
        <text>H2O(in) = H2O(out)</text>
        <dbReference type="Rhea" id="RHEA:29667"/>
        <dbReference type="ChEBI" id="CHEBI:15377"/>
    </reaction>
</comment>
<dbReference type="PANTHER" id="PTHR19139">
    <property type="entry name" value="AQUAPORIN TRANSPORTER"/>
    <property type="match status" value="1"/>
</dbReference>
<proteinExistence type="inferred from homology"/>
<evidence type="ECO:0000256" key="10">
    <source>
        <dbReference type="SAM" id="MobiDB-lite"/>
    </source>
</evidence>
<feature type="transmembrane region" description="Helical" evidence="11">
    <location>
        <begin position="143"/>
        <end position="161"/>
    </location>
</feature>
<dbReference type="GO" id="GO:0015250">
    <property type="term" value="F:water channel activity"/>
    <property type="evidence" value="ECO:0007669"/>
    <property type="project" value="TreeGrafter"/>
</dbReference>
<dbReference type="Proteomes" id="UP000800235">
    <property type="component" value="Unassembled WGS sequence"/>
</dbReference>
<dbReference type="PRINTS" id="PR00783">
    <property type="entry name" value="MINTRINSICP"/>
</dbReference>
<evidence type="ECO:0000256" key="8">
    <source>
        <dbReference type="ARBA" id="ARBA00034651"/>
    </source>
</evidence>
<evidence type="ECO:0000256" key="5">
    <source>
        <dbReference type="ARBA" id="ARBA00022737"/>
    </source>
</evidence>
<organism evidence="12 13">
    <name type="scientific">Tothia fuscella</name>
    <dbReference type="NCBI Taxonomy" id="1048955"/>
    <lineage>
        <taxon>Eukaryota</taxon>
        <taxon>Fungi</taxon>
        <taxon>Dikarya</taxon>
        <taxon>Ascomycota</taxon>
        <taxon>Pezizomycotina</taxon>
        <taxon>Dothideomycetes</taxon>
        <taxon>Pleosporomycetidae</taxon>
        <taxon>Venturiales</taxon>
        <taxon>Cylindrosympodiaceae</taxon>
        <taxon>Tothia</taxon>
    </lineage>
</organism>
<evidence type="ECO:0000313" key="12">
    <source>
        <dbReference type="EMBL" id="KAF2435001.1"/>
    </source>
</evidence>
<protein>
    <submittedName>
        <fullName evidence="12">Aquaporin-like protein</fullName>
    </submittedName>
</protein>
<dbReference type="OrthoDB" id="3222at2759"/>
<evidence type="ECO:0000256" key="4">
    <source>
        <dbReference type="ARBA" id="ARBA00022692"/>
    </source>
</evidence>
<feature type="region of interest" description="Disordered" evidence="10">
    <location>
        <begin position="341"/>
        <end position="365"/>
    </location>
</feature>
<keyword evidence="3 9" id="KW-0813">Transport</keyword>
<evidence type="ECO:0000256" key="1">
    <source>
        <dbReference type="ARBA" id="ARBA00004141"/>
    </source>
</evidence>
<reference evidence="12" key="1">
    <citation type="journal article" date="2020" name="Stud. Mycol.">
        <title>101 Dothideomycetes genomes: a test case for predicting lifestyles and emergence of pathogens.</title>
        <authorList>
            <person name="Haridas S."/>
            <person name="Albert R."/>
            <person name="Binder M."/>
            <person name="Bloem J."/>
            <person name="Labutti K."/>
            <person name="Salamov A."/>
            <person name="Andreopoulos B."/>
            <person name="Baker S."/>
            <person name="Barry K."/>
            <person name="Bills G."/>
            <person name="Bluhm B."/>
            <person name="Cannon C."/>
            <person name="Castanera R."/>
            <person name="Culley D."/>
            <person name="Daum C."/>
            <person name="Ezra D."/>
            <person name="Gonzalez J."/>
            <person name="Henrissat B."/>
            <person name="Kuo A."/>
            <person name="Liang C."/>
            <person name="Lipzen A."/>
            <person name="Lutzoni F."/>
            <person name="Magnuson J."/>
            <person name="Mondo S."/>
            <person name="Nolan M."/>
            <person name="Ohm R."/>
            <person name="Pangilinan J."/>
            <person name="Park H.-J."/>
            <person name="Ramirez L."/>
            <person name="Alfaro M."/>
            <person name="Sun H."/>
            <person name="Tritt A."/>
            <person name="Yoshinaga Y."/>
            <person name="Zwiers L.-H."/>
            <person name="Turgeon B."/>
            <person name="Goodwin S."/>
            <person name="Spatafora J."/>
            <person name="Crous P."/>
            <person name="Grigoriev I."/>
        </authorList>
    </citation>
    <scope>NUCLEOTIDE SEQUENCE</scope>
    <source>
        <strain evidence="12">CBS 130266</strain>
    </source>
</reference>
<feature type="transmembrane region" description="Helical" evidence="11">
    <location>
        <begin position="106"/>
        <end position="123"/>
    </location>
</feature>
<evidence type="ECO:0000313" key="13">
    <source>
        <dbReference type="Proteomes" id="UP000800235"/>
    </source>
</evidence>
<dbReference type="SUPFAM" id="SSF81338">
    <property type="entry name" value="Aquaporin-like"/>
    <property type="match status" value="1"/>
</dbReference>
<dbReference type="Pfam" id="PF00230">
    <property type="entry name" value="MIP"/>
    <property type="match status" value="1"/>
</dbReference>
<name>A0A9P4P091_9PEZI</name>
<evidence type="ECO:0000256" key="11">
    <source>
        <dbReference type="SAM" id="Phobius"/>
    </source>
</evidence>
<feature type="transmembrane region" description="Helical" evidence="11">
    <location>
        <begin position="56"/>
        <end position="75"/>
    </location>
</feature>
<keyword evidence="13" id="KW-1185">Reference proteome</keyword>
<accession>A0A9P4P091</accession>
<gene>
    <name evidence="12" type="ORF">EJ08DRAFT_626281</name>
</gene>
<sequence length="365" mass="40043">MNSSFKNHLVAAIGEIVGTTMFLFFAFAGTAVANVNSSVKDNTTTNETTGFDPQKLLYISLSFGFSLMVNVWIFFRISGGLFNPAVTLALFLTGAIGFVRAVLLCLSQFVGAIIASALLLGLFPAKINVRTTLSKGLSMQRGVFIEAFLTAELVFCILMLAKEKHKATFIAPIGIGKSFWRLALFIAELAGVYWTGGSLNPARSIGPCIVTWTWDSTHWVYCKYTPWVGPLIGSLMAVLFYKFIKMMEYEMANPGQDADIFNDPTKNPYHNVRERQRIVTERVLRSLGYDPNPGFYGHTSIERMEGLGSIELYHNKTPGSLHAGSGNAPWFGPLGTPIRKSEDDAYRIAPPGSAGSAEQGPMRHN</sequence>
<dbReference type="Gene3D" id="1.20.1080.10">
    <property type="entry name" value="Glycerol uptake facilitator protein"/>
    <property type="match status" value="1"/>
</dbReference>
<evidence type="ECO:0000256" key="6">
    <source>
        <dbReference type="ARBA" id="ARBA00022989"/>
    </source>
</evidence>
<feature type="transmembrane region" description="Helical" evidence="11">
    <location>
        <begin position="12"/>
        <end position="35"/>
    </location>
</feature>
<keyword evidence="4 9" id="KW-0812">Transmembrane</keyword>
<comment type="caution">
    <text evidence="12">The sequence shown here is derived from an EMBL/GenBank/DDBJ whole genome shotgun (WGS) entry which is preliminary data.</text>
</comment>
<feature type="transmembrane region" description="Helical" evidence="11">
    <location>
        <begin position="81"/>
        <end position="99"/>
    </location>
</feature>
<comment type="subcellular location">
    <subcellularLocation>
        <location evidence="1">Membrane</location>
        <topology evidence="1">Multi-pass membrane protein</topology>
    </subcellularLocation>
</comment>
<keyword evidence="7 11" id="KW-0472">Membrane</keyword>
<evidence type="ECO:0000256" key="3">
    <source>
        <dbReference type="ARBA" id="ARBA00022448"/>
    </source>
</evidence>
<dbReference type="InterPro" id="IPR000425">
    <property type="entry name" value="MIP"/>
</dbReference>